<reference evidence="1 2" key="1">
    <citation type="journal article" date="2011" name="J. Bacteriol.">
        <title>Genome sequence of 'Pedosphaera parvula' Ellin514, an aerobic Verrucomicrobial isolate from pasture soil.</title>
        <authorList>
            <person name="Kant R."/>
            <person name="van Passel M.W."/>
            <person name="Sangwan P."/>
            <person name="Palva A."/>
            <person name="Lucas S."/>
            <person name="Copeland A."/>
            <person name="Lapidus A."/>
            <person name="Glavina Del Rio T."/>
            <person name="Dalin E."/>
            <person name="Tice H."/>
            <person name="Bruce D."/>
            <person name="Goodwin L."/>
            <person name="Pitluck S."/>
            <person name="Chertkov O."/>
            <person name="Larimer F.W."/>
            <person name="Land M.L."/>
            <person name="Hauser L."/>
            <person name="Brettin T.S."/>
            <person name="Detter J.C."/>
            <person name="Han S."/>
            <person name="de Vos W.M."/>
            <person name="Janssen P.H."/>
            <person name="Smidt H."/>
        </authorList>
    </citation>
    <scope>NUCLEOTIDE SEQUENCE [LARGE SCALE GENOMIC DNA]</scope>
    <source>
        <strain evidence="1 2">Ellin514</strain>
    </source>
</reference>
<dbReference type="AlphaFoldDB" id="B9XMZ2"/>
<keyword evidence="2" id="KW-1185">Reference proteome</keyword>
<sequence>MLSSIFPKSQATCLPAYSYQASEDYQVGMPTDITRDCFTTRASTGKQPVHEAFGLHVQAIANNKPYVSK</sequence>
<name>B9XMZ2_PEDPL</name>
<accession>B9XMZ2</accession>
<gene>
    <name evidence="1" type="ORF">Cflav_PD1961</name>
</gene>
<comment type="caution">
    <text evidence="1">The sequence shown here is derived from an EMBL/GenBank/DDBJ whole genome shotgun (WGS) entry which is preliminary data.</text>
</comment>
<dbReference type="STRING" id="320771.Cflav_PD1961"/>
<proteinExistence type="predicted"/>
<evidence type="ECO:0000313" key="2">
    <source>
        <dbReference type="Proteomes" id="UP000003688"/>
    </source>
</evidence>
<dbReference type="Proteomes" id="UP000003688">
    <property type="component" value="Unassembled WGS sequence"/>
</dbReference>
<dbReference type="EMBL" id="ABOX02000037">
    <property type="protein sequence ID" value="EEF58788.1"/>
    <property type="molecule type" value="Genomic_DNA"/>
</dbReference>
<protein>
    <submittedName>
        <fullName evidence="1">Uncharacterized protein</fullName>
    </submittedName>
</protein>
<evidence type="ECO:0000313" key="1">
    <source>
        <dbReference type="EMBL" id="EEF58788.1"/>
    </source>
</evidence>
<organism evidence="1 2">
    <name type="scientific">Pedosphaera parvula (strain Ellin514)</name>
    <dbReference type="NCBI Taxonomy" id="320771"/>
    <lineage>
        <taxon>Bacteria</taxon>
        <taxon>Pseudomonadati</taxon>
        <taxon>Verrucomicrobiota</taxon>
        <taxon>Pedosphaerae</taxon>
        <taxon>Pedosphaerales</taxon>
        <taxon>Pedosphaeraceae</taxon>
        <taxon>Pedosphaera</taxon>
    </lineage>
</organism>